<evidence type="ECO:0000256" key="7">
    <source>
        <dbReference type="ARBA" id="ARBA00023170"/>
    </source>
</evidence>
<dbReference type="GO" id="GO:0015276">
    <property type="term" value="F:ligand-gated monoatomic ion channel activity"/>
    <property type="evidence" value="ECO:0007669"/>
    <property type="project" value="InterPro"/>
</dbReference>
<keyword evidence="7" id="KW-0675">Receptor</keyword>
<keyword evidence="5 9" id="KW-1133">Transmembrane helix</keyword>
<evidence type="ECO:0000256" key="2">
    <source>
        <dbReference type="ARBA" id="ARBA00008685"/>
    </source>
</evidence>
<feature type="domain" description="Ionotropic glutamate receptor C-terminal" evidence="10">
    <location>
        <begin position="120"/>
        <end position="339"/>
    </location>
</feature>
<evidence type="ECO:0000256" key="3">
    <source>
        <dbReference type="ARBA" id="ARBA00022475"/>
    </source>
</evidence>
<comment type="similarity">
    <text evidence="2">Belongs to the glutamate-gated ion channel (TC 1.A.10.1) family.</text>
</comment>
<dbReference type="AlphaFoldDB" id="A0AAN7Z8T8"/>
<reference evidence="11 12" key="1">
    <citation type="journal article" date="2024" name="Insects">
        <title>An Improved Chromosome-Level Genome Assembly of the Firefly Pyrocoelia pectoralis.</title>
        <authorList>
            <person name="Fu X."/>
            <person name="Meyer-Rochow V.B."/>
            <person name="Ballantyne L."/>
            <person name="Zhu X."/>
        </authorList>
    </citation>
    <scope>NUCLEOTIDE SEQUENCE [LARGE SCALE GENOMIC DNA]</scope>
    <source>
        <strain evidence="11">XCY_ONT2</strain>
    </source>
</reference>
<dbReference type="Pfam" id="PF00060">
    <property type="entry name" value="Lig_chan"/>
    <property type="match status" value="1"/>
</dbReference>
<comment type="subcellular location">
    <subcellularLocation>
        <location evidence="1">Cell membrane</location>
        <topology evidence="1">Multi-pass membrane protein</topology>
    </subcellularLocation>
</comment>
<keyword evidence="6 9" id="KW-0472">Membrane</keyword>
<proteinExistence type="inferred from homology"/>
<organism evidence="11 12">
    <name type="scientific">Pyrocoelia pectoralis</name>
    <dbReference type="NCBI Taxonomy" id="417401"/>
    <lineage>
        <taxon>Eukaryota</taxon>
        <taxon>Metazoa</taxon>
        <taxon>Ecdysozoa</taxon>
        <taxon>Arthropoda</taxon>
        <taxon>Hexapoda</taxon>
        <taxon>Insecta</taxon>
        <taxon>Pterygota</taxon>
        <taxon>Neoptera</taxon>
        <taxon>Endopterygota</taxon>
        <taxon>Coleoptera</taxon>
        <taxon>Polyphaga</taxon>
        <taxon>Elateriformia</taxon>
        <taxon>Elateroidea</taxon>
        <taxon>Lampyridae</taxon>
        <taxon>Lampyrinae</taxon>
        <taxon>Pyrocoelia</taxon>
    </lineage>
</organism>
<dbReference type="Proteomes" id="UP001329430">
    <property type="component" value="Chromosome 8"/>
</dbReference>
<protein>
    <recommendedName>
        <fullName evidence="10">Ionotropic glutamate receptor C-terminal domain-containing protein</fullName>
    </recommendedName>
</protein>
<evidence type="ECO:0000256" key="4">
    <source>
        <dbReference type="ARBA" id="ARBA00022692"/>
    </source>
</evidence>
<evidence type="ECO:0000259" key="10">
    <source>
        <dbReference type="Pfam" id="PF00060"/>
    </source>
</evidence>
<evidence type="ECO:0000256" key="6">
    <source>
        <dbReference type="ARBA" id="ARBA00023136"/>
    </source>
</evidence>
<evidence type="ECO:0000256" key="9">
    <source>
        <dbReference type="SAM" id="Phobius"/>
    </source>
</evidence>
<evidence type="ECO:0000313" key="11">
    <source>
        <dbReference type="EMBL" id="KAK5639800.1"/>
    </source>
</evidence>
<feature type="transmembrane region" description="Helical" evidence="9">
    <location>
        <begin position="333"/>
        <end position="360"/>
    </location>
</feature>
<sequence length="369" mass="42201">MISALQLIGERNHFNVIFAENTSRLVDEISFGVDGLILGEFNNNRGEIFVSVTGSEYRKCVVLYECTVPLDHEKLYWVIPKPQKKPFWKSVVIAFSSLMWVCLCVSTGLVVITFFCLGLRERSISRAVNFTLRISLGTTAPRPPHSNSSRILFGLYSLSCIVLGTAYLGNLFAYLNNPGFETAITNTREILDSGLPILIQPSLSRLFMFNGPESDEVLDHFIPSTLDENETLYNAALRRDHITISRGGQLTIHPHLRNSFNLLELFFYHAVILVKRDHIYYDFFNYNLRRITETGFYAKWRSDIEIEYFAEPIDMDEHEGPASLSLNQLQGTFFILILGNLVSFTVFLVEVLVVHVSMIWRRNTIPFCM</sequence>
<keyword evidence="8" id="KW-0325">Glycoprotein</keyword>
<dbReference type="PANTHER" id="PTHR42643:SF38">
    <property type="entry name" value="IONOTROPIC RECEPTOR 100A"/>
    <property type="match status" value="1"/>
</dbReference>
<dbReference type="GO" id="GO:0050906">
    <property type="term" value="P:detection of stimulus involved in sensory perception"/>
    <property type="evidence" value="ECO:0007669"/>
    <property type="project" value="UniProtKB-ARBA"/>
</dbReference>
<accession>A0AAN7Z8T8</accession>
<comment type="caution">
    <text evidence="11">The sequence shown here is derived from an EMBL/GenBank/DDBJ whole genome shotgun (WGS) entry which is preliminary data.</text>
</comment>
<gene>
    <name evidence="11" type="ORF">RI129_010611</name>
</gene>
<evidence type="ECO:0000313" key="12">
    <source>
        <dbReference type="Proteomes" id="UP001329430"/>
    </source>
</evidence>
<evidence type="ECO:0000256" key="5">
    <source>
        <dbReference type="ARBA" id="ARBA00022989"/>
    </source>
</evidence>
<feature type="transmembrane region" description="Helical" evidence="9">
    <location>
        <begin position="91"/>
        <end position="117"/>
    </location>
</feature>
<name>A0AAN7Z8T8_9COLE</name>
<keyword evidence="4 9" id="KW-0812">Transmembrane</keyword>
<dbReference type="Gene3D" id="1.10.287.70">
    <property type="match status" value="1"/>
</dbReference>
<evidence type="ECO:0000256" key="1">
    <source>
        <dbReference type="ARBA" id="ARBA00004651"/>
    </source>
</evidence>
<dbReference type="InterPro" id="IPR001320">
    <property type="entry name" value="Iontro_rcpt_C"/>
</dbReference>
<dbReference type="PANTHER" id="PTHR42643">
    <property type="entry name" value="IONOTROPIC RECEPTOR 20A-RELATED"/>
    <property type="match status" value="1"/>
</dbReference>
<keyword evidence="3" id="KW-1003">Cell membrane</keyword>
<dbReference type="GO" id="GO:0005886">
    <property type="term" value="C:plasma membrane"/>
    <property type="evidence" value="ECO:0007669"/>
    <property type="project" value="UniProtKB-SubCell"/>
</dbReference>
<dbReference type="InterPro" id="IPR052192">
    <property type="entry name" value="Insect_Ionotropic_Sensory_Rcpt"/>
</dbReference>
<keyword evidence="12" id="KW-1185">Reference proteome</keyword>
<feature type="transmembrane region" description="Helical" evidence="9">
    <location>
        <begin position="151"/>
        <end position="175"/>
    </location>
</feature>
<evidence type="ECO:0000256" key="8">
    <source>
        <dbReference type="ARBA" id="ARBA00023180"/>
    </source>
</evidence>
<dbReference type="EMBL" id="JAVRBK010000008">
    <property type="protein sequence ID" value="KAK5639800.1"/>
    <property type="molecule type" value="Genomic_DNA"/>
</dbReference>